<organism evidence="4 5">
    <name type="scientific">Streptomyces ochraceiscleroticus</name>
    <dbReference type="NCBI Taxonomy" id="47761"/>
    <lineage>
        <taxon>Bacteria</taxon>
        <taxon>Bacillati</taxon>
        <taxon>Actinomycetota</taxon>
        <taxon>Actinomycetes</taxon>
        <taxon>Kitasatosporales</taxon>
        <taxon>Streptomycetaceae</taxon>
        <taxon>Streptomyces</taxon>
    </lineage>
</organism>
<dbReference type="RefSeq" id="WP_031056519.1">
    <property type="nucleotide sequence ID" value="NZ_JBHSPX010000003.1"/>
</dbReference>
<evidence type="ECO:0000256" key="1">
    <source>
        <dbReference type="SAM" id="MobiDB-lite"/>
    </source>
</evidence>
<evidence type="ECO:0000259" key="3">
    <source>
        <dbReference type="Pfam" id="PF07158"/>
    </source>
</evidence>
<feature type="transmembrane region" description="Helical" evidence="2">
    <location>
        <begin position="176"/>
        <end position="195"/>
    </location>
</feature>
<feature type="transmembrane region" description="Helical" evidence="2">
    <location>
        <begin position="135"/>
        <end position="156"/>
    </location>
</feature>
<feature type="transmembrane region" description="Helical" evidence="2">
    <location>
        <begin position="353"/>
        <end position="379"/>
    </location>
</feature>
<keyword evidence="2" id="KW-1133">Transmembrane helix</keyword>
<evidence type="ECO:0000313" key="5">
    <source>
        <dbReference type="Proteomes" id="UP001596139"/>
    </source>
</evidence>
<gene>
    <name evidence="4" type="ORF">ACFP4F_09345</name>
</gene>
<feature type="compositionally biased region" description="Basic and acidic residues" evidence="1">
    <location>
        <begin position="201"/>
        <end position="228"/>
    </location>
</feature>
<dbReference type="Pfam" id="PF07158">
    <property type="entry name" value="MatC_N"/>
    <property type="match status" value="1"/>
</dbReference>
<dbReference type="InterPro" id="IPR009827">
    <property type="entry name" value="MatC_N"/>
</dbReference>
<proteinExistence type="predicted"/>
<keyword evidence="2" id="KW-0812">Transmembrane</keyword>
<feature type="region of interest" description="Disordered" evidence="1">
    <location>
        <begin position="201"/>
        <end position="232"/>
    </location>
</feature>
<sequence>MSTELTGVLVLVAVFVLSSVRGLNMGVLALVATFLLGCIGLGRTPEEVLAGFPAEMFVVLVAVTLLFGIARVNGTVDWLVHAVMRAAGQRAGVVPWALFAVAALLCATGAASPAAVAIVAPIGITFAVRHHIDPLYAGLMAVNGAAAGSFAPTGILGGIVNSALQDSGLQVGGGQLFAGTFAFNVAVAVVTWCVFGRRKTGDEAHRDGTDRMDRTDHREGTGPTDEKSSSTPVSLGVEQVATLAGMAALVLGTTVLSLDTGFLALTLAALLALLFRRTAQQAAKEIAWPVVLLVCGIVTYIALLQELGIVDSLGKMIAAVGAPLLAALIICYVGGVVSAFASTTGILGALMPLAVPFLASGTIGTTGMVIALASAATVVDASPFSTNGALVIANAPERLRNATYRGLLRWGAGVCVLAPVTAWLVFVVV</sequence>
<feature type="transmembrane region" description="Helical" evidence="2">
    <location>
        <begin position="316"/>
        <end position="341"/>
    </location>
</feature>
<accession>A0ABW1MHB5</accession>
<feature type="transmembrane region" description="Helical" evidence="2">
    <location>
        <begin position="248"/>
        <end position="274"/>
    </location>
</feature>
<feature type="transmembrane region" description="Helical" evidence="2">
    <location>
        <begin position="96"/>
        <end position="128"/>
    </location>
</feature>
<feature type="transmembrane region" description="Helical" evidence="2">
    <location>
        <begin position="48"/>
        <end position="70"/>
    </location>
</feature>
<keyword evidence="5" id="KW-1185">Reference proteome</keyword>
<evidence type="ECO:0000313" key="4">
    <source>
        <dbReference type="EMBL" id="MFC6062756.1"/>
    </source>
</evidence>
<dbReference type="Proteomes" id="UP001596139">
    <property type="component" value="Unassembled WGS sequence"/>
</dbReference>
<evidence type="ECO:0000256" key="2">
    <source>
        <dbReference type="SAM" id="Phobius"/>
    </source>
</evidence>
<protein>
    <submittedName>
        <fullName evidence="4">SLC13 family permease</fullName>
    </submittedName>
</protein>
<keyword evidence="2" id="KW-0472">Membrane</keyword>
<dbReference type="EMBL" id="JBHSPX010000003">
    <property type="protein sequence ID" value="MFC6062756.1"/>
    <property type="molecule type" value="Genomic_DNA"/>
</dbReference>
<feature type="domain" description="Dicarboxylate carrier MatC N-terminal" evidence="3">
    <location>
        <begin position="1"/>
        <end position="149"/>
    </location>
</feature>
<reference evidence="5" key="1">
    <citation type="journal article" date="2019" name="Int. J. Syst. Evol. Microbiol.">
        <title>The Global Catalogue of Microorganisms (GCM) 10K type strain sequencing project: providing services to taxonomists for standard genome sequencing and annotation.</title>
        <authorList>
            <consortium name="The Broad Institute Genomics Platform"/>
            <consortium name="The Broad Institute Genome Sequencing Center for Infectious Disease"/>
            <person name="Wu L."/>
            <person name="Ma J."/>
        </authorList>
    </citation>
    <scope>NUCLEOTIDE SEQUENCE [LARGE SCALE GENOMIC DNA]</scope>
    <source>
        <strain evidence="5">CGMCC 1.15180</strain>
    </source>
</reference>
<comment type="caution">
    <text evidence="4">The sequence shown here is derived from an EMBL/GenBank/DDBJ whole genome shotgun (WGS) entry which is preliminary data.</text>
</comment>
<feature type="transmembrane region" description="Helical" evidence="2">
    <location>
        <begin position="286"/>
        <end position="304"/>
    </location>
</feature>
<feature type="transmembrane region" description="Helical" evidence="2">
    <location>
        <begin position="6"/>
        <end position="36"/>
    </location>
</feature>
<feature type="transmembrane region" description="Helical" evidence="2">
    <location>
        <begin position="407"/>
        <end position="428"/>
    </location>
</feature>
<name>A0ABW1MHB5_9ACTN</name>